<name>A0ABQ1R061_9FLAO</name>
<dbReference type="Proteomes" id="UP000625780">
    <property type="component" value="Unassembled WGS sequence"/>
</dbReference>
<evidence type="ECO:0008006" key="3">
    <source>
        <dbReference type="Google" id="ProtNLM"/>
    </source>
</evidence>
<gene>
    <name evidence="1" type="ORF">GCM10011361_20230</name>
</gene>
<dbReference type="EMBL" id="BMFH01000001">
    <property type="protein sequence ID" value="GGD53496.1"/>
    <property type="molecule type" value="Genomic_DNA"/>
</dbReference>
<accession>A0ABQ1R061</accession>
<sequence>MGYILQNSNLKIQIDAPFECYQGSRFDWTGKISEVIYHGITLTRSEKPDSRNEDQIGKGLYNEFGIATALGFEEAEKGGWFHKIGVGLLKKDGDSYLFHKPYTIDPAHFDFLQGPDRVTVLCTSKDVNGYAYVLRKDIELQESGFAIHYHLVNTGEKEIHTSEYVHNFLGIDRDPIGPHYAVEFPFPLSPDLFEETVNPEGKAVLGQNQVSFKASPKDQFFFSPLNGNTRAEAGWTLTHRSQGIRLSESGSFQTDKVNLWGWTHVISPELFHTISLMPGQSTTWSRTYQVLSI</sequence>
<comment type="caution">
    <text evidence="1">The sequence shown here is derived from an EMBL/GenBank/DDBJ whole genome shotgun (WGS) entry which is preliminary data.</text>
</comment>
<reference evidence="2" key="1">
    <citation type="journal article" date="2019" name="Int. J. Syst. Evol. Microbiol.">
        <title>The Global Catalogue of Microorganisms (GCM) 10K type strain sequencing project: providing services to taxonomists for standard genome sequencing and annotation.</title>
        <authorList>
            <consortium name="The Broad Institute Genomics Platform"/>
            <consortium name="The Broad Institute Genome Sequencing Center for Infectious Disease"/>
            <person name="Wu L."/>
            <person name="Ma J."/>
        </authorList>
    </citation>
    <scope>NUCLEOTIDE SEQUENCE [LARGE SCALE GENOMIC DNA]</scope>
    <source>
        <strain evidence="2">CGMCC 1.12606</strain>
    </source>
</reference>
<evidence type="ECO:0000313" key="1">
    <source>
        <dbReference type="EMBL" id="GGD53496.1"/>
    </source>
</evidence>
<evidence type="ECO:0000313" key="2">
    <source>
        <dbReference type="Proteomes" id="UP000625780"/>
    </source>
</evidence>
<dbReference type="RefSeq" id="WP_188370553.1">
    <property type="nucleotide sequence ID" value="NZ_BMFH01000001.1"/>
</dbReference>
<organism evidence="1 2">
    <name type="scientific">Muriicola marianensis</name>
    <dbReference type="NCBI Taxonomy" id="1324801"/>
    <lineage>
        <taxon>Bacteria</taxon>
        <taxon>Pseudomonadati</taxon>
        <taxon>Bacteroidota</taxon>
        <taxon>Flavobacteriia</taxon>
        <taxon>Flavobacteriales</taxon>
        <taxon>Flavobacteriaceae</taxon>
        <taxon>Muriicola</taxon>
    </lineage>
</organism>
<keyword evidence="2" id="KW-1185">Reference proteome</keyword>
<protein>
    <recommendedName>
        <fullName evidence="3">Aldose 1-epimerase</fullName>
    </recommendedName>
</protein>
<proteinExistence type="predicted"/>